<organism evidence="2 3">
    <name type="scientific">Candidatus Raymondbacteria bacterium RIFOXYD12_FULL_49_13</name>
    <dbReference type="NCBI Taxonomy" id="1817890"/>
    <lineage>
        <taxon>Bacteria</taxon>
        <taxon>Raymondiibacteriota</taxon>
    </lineage>
</organism>
<evidence type="ECO:0000256" key="1">
    <source>
        <dbReference type="SAM" id="Phobius"/>
    </source>
</evidence>
<gene>
    <name evidence="2" type="ORF">A2519_15780</name>
</gene>
<dbReference type="EMBL" id="MFYX01000070">
    <property type="protein sequence ID" value="OGK04516.1"/>
    <property type="molecule type" value="Genomic_DNA"/>
</dbReference>
<dbReference type="Proteomes" id="UP000179243">
    <property type="component" value="Unassembled WGS sequence"/>
</dbReference>
<protein>
    <submittedName>
        <fullName evidence="2">Uncharacterized protein</fullName>
    </submittedName>
</protein>
<evidence type="ECO:0000313" key="2">
    <source>
        <dbReference type="EMBL" id="OGK04516.1"/>
    </source>
</evidence>
<accession>A0A1F7FDI9</accession>
<keyword evidence="1" id="KW-1133">Transmembrane helix</keyword>
<sequence length="94" mass="10674">MKGVDQMDVEEAKQRLIHPNMKNPINRPTLILFLIIIIVINILFFYQNSNRHFFKLSVQKSTTALRVGAAENITVIGPTVIKRIIEDNDLDGAV</sequence>
<dbReference type="AlphaFoldDB" id="A0A1F7FDI9"/>
<proteinExistence type="predicted"/>
<keyword evidence="1" id="KW-0472">Membrane</keyword>
<comment type="caution">
    <text evidence="2">The sequence shown here is derived from an EMBL/GenBank/DDBJ whole genome shotgun (WGS) entry which is preliminary data.</text>
</comment>
<evidence type="ECO:0000313" key="3">
    <source>
        <dbReference type="Proteomes" id="UP000179243"/>
    </source>
</evidence>
<reference evidence="2 3" key="1">
    <citation type="journal article" date="2016" name="Nat. Commun.">
        <title>Thousands of microbial genomes shed light on interconnected biogeochemical processes in an aquifer system.</title>
        <authorList>
            <person name="Anantharaman K."/>
            <person name="Brown C.T."/>
            <person name="Hug L.A."/>
            <person name="Sharon I."/>
            <person name="Castelle C.J."/>
            <person name="Probst A.J."/>
            <person name="Thomas B.C."/>
            <person name="Singh A."/>
            <person name="Wilkins M.J."/>
            <person name="Karaoz U."/>
            <person name="Brodie E.L."/>
            <person name="Williams K.H."/>
            <person name="Hubbard S.S."/>
            <person name="Banfield J.F."/>
        </authorList>
    </citation>
    <scope>NUCLEOTIDE SEQUENCE [LARGE SCALE GENOMIC DNA]</scope>
</reference>
<name>A0A1F7FDI9_UNCRA</name>
<feature type="transmembrane region" description="Helical" evidence="1">
    <location>
        <begin position="29"/>
        <end position="46"/>
    </location>
</feature>
<keyword evidence="1" id="KW-0812">Transmembrane</keyword>